<gene>
    <name evidence="8" type="ORF">GCM10025881_15350</name>
</gene>
<feature type="transmembrane region" description="Helical" evidence="7">
    <location>
        <begin position="91"/>
        <end position="118"/>
    </location>
</feature>
<keyword evidence="4 7" id="KW-0812">Transmembrane</keyword>
<comment type="subcellular location">
    <subcellularLocation>
        <location evidence="1">Cell membrane</location>
        <topology evidence="1">Multi-pass membrane protein</topology>
    </subcellularLocation>
</comment>
<keyword evidence="5 7" id="KW-1133">Transmembrane helix</keyword>
<dbReference type="PANTHER" id="PTHR43744">
    <property type="entry name" value="ABC TRANSPORTER PERMEASE PROTEIN MG189-RELATED-RELATED"/>
    <property type="match status" value="1"/>
</dbReference>
<accession>A0ABQ6K4R3</accession>
<organism evidence="8 9">
    <name type="scientific">Pseudolysinimonas kribbensis</name>
    <dbReference type="NCBI Taxonomy" id="433641"/>
    <lineage>
        <taxon>Bacteria</taxon>
        <taxon>Bacillati</taxon>
        <taxon>Actinomycetota</taxon>
        <taxon>Actinomycetes</taxon>
        <taxon>Micrococcales</taxon>
        <taxon>Microbacteriaceae</taxon>
        <taxon>Pseudolysinimonas</taxon>
    </lineage>
</organism>
<evidence type="ECO:0000313" key="8">
    <source>
        <dbReference type="EMBL" id="GMA94711.1"/>
    </source>
</evidence>
<evidence type="ECO:0000256" key="7">
    <source>
        <dbReference type="SAM" id="Phobius"/>
    </source>
</evidence>
<dbReference type="PANTHER" id="PTHR43744:SF6">
    <property type="entry name" value="ABC TRANSPORTER PERMEASE PROTEIN YESQ-RELATED"/>
    <property type="match status" value="1"/>
</dbReference>
<reference evidence="9" key="1">
    <citation type="journal article" date="2019" name="Int. J. Syst. Evol. Microbiol.">
        <title>The Global Catalogue of Microorganisms (GCM) 10K type strain sequencing project: providing services to taxonomists for standard genome sequencing and annotation.</title>
        <authorList>
            <consortium name="The Broad Institute Genomics Platform"/>
            <consortium name="The Broad Institute Genome Sequencing Center for Infectious Disease"/>
            <person name="Wu L."/>
            <person name="Ma J."/>
        </authorList>
    </citation>
    <scope>NUCLEOTIDE SEQUENCE [LARGE SCALE GENOMIC DNA]</scope>
    <source>
        <strain evidence="9">NBRC 108894</strain>
    </source>
</reference>
<dbReference type="EMBL" id="BSVB01000001">
    <property type="protein sequence ID" value="GMA94711.1"/>
    <property type="molecule type" value="Genomic_DNA"/>
</dbReference>
<sequence length="133" mass="14690">MAISQANIGPRQGRRFIVGPRRAIVPGKLLRHIVLIVILIFMLYPLVWLVFASFGPTAEVFTNTGLLRHTWTLSNYVNGWNLLPGLSFSSFFANSLIISVLSVIGNVVSCTMAAYAFARLKFRFRGSPSPSCS</sequence>
<dbReference type="SUPFAM" id="SSF161098">
    <property type="entry name" value="MetI-like"/>
    <property type="match status" value="1"/>
</dbReference>
<evidence type="ECO:0000256" key="4">
    <source>
        <dbReference type="ARBA" id="ARBA00022692"/>
    </source>
</evidence>
<feature type="transmembrane region" description="Helical" evidence="7">
    <location>
        <begin position="29"/>
        <end position="51"/>
    </location>
</feature>
<name>A0ABQ6K4R3_9MICO</name>
<keyword evidence="9" id="KW-1185">Reference proteome</keyword>
<dbReference type="RefSeq" id="WP_284253609.1">
    <property type="nucleotide sequence ID" value="NZ_BSVB01000001.1"/>
</dbReference>
<evidence type="ECO:0008006" key="10">
    <source>
        <dbReference type="Google" id="ProtNLM"/>
    </source>
</evidence>
<keyword evidence="2" id="KW-0813">Transport</keyword>
<evidence type="ECO:0000313" key="9">
    <source>
        <dbReference type="Proteomes" id="UP001157034"/>
    </source>
</evidence>
<evidence type="ECO:0000256" key="2">
    <source>
        <dbReference type="ARBA" id="ARBA00022448"/>
    </source>
</evidence>
<evidence type="ECO:0000256" key="3">
    <source>
        <dbReference type="ARBA" id="ARBA00022475"/>
    </source>
</evidence>
<evidence type="ECO:0000256" key="6">
    <source>
        <dbReference type="ARBA" id="ARBA00023136"/>
    </source>
</evidence>
<comment type="caution">
    <text evidence="8">The sequence shown here is derived from an EMBL/GenBank/DDBJ whole genome shotgun (WGS) entry which is preliminary data.</text>
</comment>
<evidence type="ECO:0000256" key="1">
    <source>
        <dbReference type="ARBA" id="ARBA00004651"/>
    </source>
</evidence>
<protein>
    <recommendedName>
        <fullName evidence="10">Carbohydrate ABC transporter permease</fullName>
    </recommendedName>
</protein>
<keyword evidence="6 7" id="KW-0472">Membrane</keyword>
<dbReference type="InterPro" id="IPR035906">
    <property type="entry name" value="MetI-like_sf"/>
</dbReference>
<dbReference type="Proteomes" id="UP001157034">
    <property type="component" value="Unassembled WGS sequence"/>
</dbReference>
<keyword evidence="3" id="KW-1003">Cell membrane</keyword>
<evidence type="ECO:0000256" key="5">
    <source>
        <dbReference type="ARBA" id="ARBA00022989"/>
    </source>
</evidence>
<proteinExistence type="predicted"/>
<dbReference type="Gene3D" id="1.10.3720.10">
    <property type="entry name" value="MetI-like"/>
    <property type="match status" value="1"/>
</dbReference>